<dbReference type="SUPFAM" id="SSF82671">
    <property type="entry name" value="SEA domain"/>
    <property type="match status" value="1"/>
</dbReference>
<dbReference type="PRINTS" id="PR00838">
    <property type="entry name" value="V5ALLERGEN"/>
</dbReference>
<dbReference type="SUPFAM" id="SSF55797">
    <property type="entry name" value="PR-1-like"/>
    <property type="match status" value="1"/>
</dbReference>
<dbReference type="InterPro" id="IPR001283">
    <property type="entry name" value="CRISP-related"/>
</dbReference>
<name>A0ABN8PYV2_9CNID</name>
<feature type="non-terminal residue" evidence="3">
    <location>
        <position position="1"/>
    </location>
</feature>
<comment type="caution">
    <text evidence="3">The sequence shown here is derived from an EMBL/GenBank/DDBJ whole genome shotgun (WGS) entry which is preliminary data.</text>
</comment>
<dbReference type="InterPro" id="IPR000082">
    <property type="entry name" value="SEA_dom"/>
</dbReference>
<proteinExistence type="predicted"/>
<dbReference type="PRINTS" id="PR00837">
    <property type="entry name" value="V5TPXLIKE"/>
</dbReference>
<dbReference type="InterPro" id="IPR034113">
    <property type="entry name" value="SCP_GAPR1-like"/>
</dbReference>
<dbReference type="InterPro" id="IPR035940">
    <property type="entry name" value="CAP_sf"/>
</dbReference>
<feature type="compositionally biased region" description="Polar residues" evidence="1">
    <location>
        <begin position="226"/>
        <end position="245"/>
    </location>
</feature>
<feature type="compositionally biased region" description="Polar residues" evidence="1">
    <location>
        <begin position="173"/>
        <end position="186"/>
    </location>
</feature>
<dbReference type="CDD" id="cd05382">
    <property type="entry name" value="CAP_GAPR1-like"/>
    <property type="match status" value="1"/>
</dbReference>
<dbReference type="SMART" id="SM00198">
    <property type="entry name" value="SCP"/>
    <property type="match status" value="1"/>
</dbReference>
<dbReference type="InterPro" id="IPR014044">
    <property type="entry name" value="CAP_dom"/>
</dbReference>
<keyword evidence="4" id="KW-1185">Reference proteome</keyword>
<protein>
    <recommendedName>
        <fullName evidence="2">SEA domain-containing protein</fullName>
    </recommendedName>
</protein>
<feature type="compositionally biased region" description="Basic and acidic residues" evidence="1">
    <location>
        <begin position="353"/>
        <end position="363"/>
    </location>
</feature>
<evidence type="ECO:0000256" key="1">
    <source>
        <dbReference type="SAM" id="MobiDB-lite"/>
    </source>
</evidence>
<reference evidence="3 4" key="1">
    <citation type="submission" date="2022-05" db="EMBL/GenBank/DDBJ databases">
        <authorList>
            <consortium name="Genoscope - CEA"/>
            <person name="William W."/>
        </authorList>
    </citation>
    <scope>NUCLEOTIDE SEQUENCE [LARGE SCALE GENOMIC DNA]</scope>
</reference>
<dbReference type="PROSITE" id="PS50024">
    <property type="entry name" value="SEA"/>
    <property type="match status" value="1"/>
</dbReference>
<evidence type="ECO:0000259" key="2">
    <source>
        <dbReference type="PROSITE" id="PS50024"/>
    </source>
</evidence>
<feature type="region of interest" description="Disordered" evidence="1">
    <location>
        <begin position="165"/>
        <end position="188"/>
    </location>
</feature>
<dbReference type="InterPro" id="IPR036364">
    <property type="entry name" value="SEA_dom_sf"/>
</dbReference>
<evidence type="ECO:0000313" key="3">
    <source>
        <dbReference type="EMBL" id="CAH3151748.1"/>
    </source>
</evidence>
<accession>A0ABN8PYV2</accession>
<dbReference type="Gene3D" id="3.40.33.10">
    <property type="entry name" value="CAP"/>
    <property type="match status" value="1"/>
</dbReference>
<gene>
    <name evidence="3" type="ORF">PLOB_00048841</name>
</gene>
<dbReference type="PANTHER" id="PTHR10334">
    <property type="entry name" value="CYSTEINE-RICH SECRETORY PROTEIN-RELATED"/>
    <property type="match status" value="1"/>
</dbReference>
<feature type="compositionally biased region" description="Polar residues" evidence="1">
    <location>
        <begin position="279"/>
        <end position="291"/>
    </location>
</feature>
<dbReference type="InterPro" id="IPR002413">
    <property type="entry name" value="V5_allergen-like"/>
</dbReference>
<dbReference type="EMBL" id="CALNXK010000092">
    <property type="protein sequence ID" value="CAH3151748.1"/>
    <property type="molecule type" value="Genomic_DNA"/>
</dbReference>
<dbReference type="Pfam" id="PF00188">
    <property type="entry name" value="CAP"/>
    <property type="match status" value="1"/>
</dbReference>
<dbReference type="Pfam" id="PF01390">
    <property type="entry name" value="SEA"/>
    <property type="match status" value="1"/>
</dbReference>
<feature type="domain" description="SEA" evidence="2">
    <location>
        <begin position="399"/>
        <end position="514"/>
    </location>
</feature>
<dbReference type="Proteomes" id="UP001159405">
    <property type="component" value="Unassembled WGS sequence"/>
</dbReference>
<organism evidence="3 4">
    <name type="scientific">Porites lobata</name>
    <dbReference type="NCBI Taxonomy" id="104759"/>
    <lineage>
        <taxon>Eukaryota</taxon>
        <taxon>Metazoa</taxon>
        <taxon>Cnidaria</taxon>
        <taxon>Anthozoa</taxon>
        <taxon>Hexacorallia</taxon>
        <taxon>Scleractinia</taxon>
        <taxon>Fungiina</taxon>
        <taxon>Poritidae</taxon>
        <taxon>Porites</taxon>
    </lineage>
</organism>
<feature type="region of interest" description="Disordered" evidence="1">
    <location>
        <begin position="200"/>
        <end position="384"/>
    </location>
</feature>
<feature type="compositionally biased region" description="Basic and acidic residues" evidence="1">
    <location>
        <begin position="330"/>
        <end position="343"/>
    </location>
</feature>
<evidence type="ECO:0000313" key="4">
    <source>
        <dbReference type="Proteomes" id="UP001159405"/>
    </source>
</evidence>
<sequence length="754" mass="83343">VEILFYFFISVSSYSSFIQNCLDSHNAVRAHYGVPALNWSSEIAVGAQKWANHLAGIDQLQHDSTATEGENLFYMYGGDPEQACDRAVKNWYQEVKNYDFRSPHLDDSTNHFSQLVWRNSKELGIGTAQSKSGNFFLVARYSPPGNINGEFSDNVPAVEEQFSDEYRQEDSNNDINPGQDGSSSPKPNVIYFKEINVDSNAQGPENATEPDRSAPQQYDMQGKAVENSQDSAKNHPATQESNTQSSRDEAGEGQSPPKEDQSSPQNPLNGKPADKGDKTNAQQSEGSTNVAPVNEVSDHKQTRPFYPESESADVKPRPNETKNVGAEVQQSKEETKGKDEALEKVTQLPQNYERPKKLHEPPKTDLTYVEPQVPKPPPKKAMPVPLKLPPELELMTPKQGKDFRVEIRFPKMNFSSEMMVPESLAFEEVKRNITSAILNLFDDKDEFLEAKVISLRNGSGVIATLGLLFTKDAPGHLDPLTRALLAGKIGDMPVASKYESAVALPAGYLRLNLPMQERGSGVCAQPCSQPDKCYPAGCSAQCCAFQPPSYKYHPRVSPSVLPSCPGTCDDSCFPDCDNDCCSNMSDLLETSKTNAGSLVAAPPSITCPGSCHFLCYPQCSPQCCSSQPVENPCHSSCPAYCAPSCDTACCASRKSLVNSFSKQYSRYRSAQRTLARSRYLKNLQKRLKLQGLRGLKSMKLARPVRPRQRSVKLREARLRPENLALDEYDHSINDWAKKGQITKNIHSLGQRSGE</sequence>
<dbReference type="Gene3D" id="3.30.70.960">
    <property type="entry name" value="SEA domain"/>
    <property type="match status" value="1"/>
</dbReference>